<feature type="domain" description="Shikimate dehydrogenase substrate binding N-terminal" evidence="3">
    <location>
        <begin position="26"/>
        <end position="108"/>
    </location>
</feature>
<keyword evidence="2" id="KW-0057">Aromatic amino acid biosynthesis</keyword>
<dbReference type="SUPFAM" id="SSF51735">
    <property type="entry name" value="NAD(P)-binding Rossmann-fold domains"/>
    <property type="match status" value="1"/>
</dbReference>
<keyword evidence="2" id="KW-0028">Amino-acid biosynthesis</keyword>
<dbReference type="Gene3D" id="3.40.50.10860">
    <property type="entry name" value="Leucine Dehydrogenase, chain A, domain 1"/>
    <property type="match status" value="1"/>
</dbReference>
<evidence type="ECO:0000256" key="1">
    <source>
        <dbReference type="ARBA" id="ARBA00004871"/>
    </source>
</evidence>
<dbReference type="GO" id="GO:0019632">
    <property type="term" value="P:shikimate metabolic process"/>
    <property type="evidence" value="ECO:0007669"/>
    <property type="project" value="TreeGrafter"/>
</dbReference>
<proteinExistence type="predicted"/>
<dbReference type="InterPro" id="IPR013708">
    <property type="entry name" value="Shikimate_DH-bd_N"/>
</dbReference>
<dbReference type="InterPro" id="IPR022893">
    <property type="entry name" value="Shikimate_DH_fam"/>
</dbReference>
<accession>A0A5P2GJF5</accession>
<dbReference type="GO" id="GO:0009423">
    <property type="term" value="P:chorismate biosynthetic process"/>
    <property type="evidence" value="ECO:0007669"/>
    <property type="project" value="TreeGrafter"/>
</dbReference>
<dbReference type="PANTHER" id="PTHR21089:SF1">
    <property type="entry name" value="BIFUNCTIONAL 3-DEHYDROQUINATE DEHYDRATASE_SHIKIMATE DEHYDROGENASE, CHLOROPLASTIC"/>
    <property type="match status" value="1"/>
</dbReference>
<dbReference type="SUPFAM" id="SSF53223">
    <property type="entry name" value="Aminoacid dehydrogenase-like, N-terminal domain"/>
    <property type="match status" value="1"/>
</dbReference>
<name>A0A5P2GJF5_STRSO</name>
<dbReference type="GO" id="GO:0004764">
    <property type="term" value="F:shikimate 3-dehydrogenase (NADP+) activity"/>
    <property type="evidence" value="ECO:0007669"/>
    <property type="project" value="InterPro"/>
</dbReference>
<evidence type="ECO:0000259" key="3">
    <source>
        <dbReference type="Pfam" id="PF08501"/>
    </source>
</evidence>
<organism evidence="4">
    <name type="scientific">Streptomyces seoulensis</name>
    <dbReference type="NCBI Taxonomy" id="73044"/>
    <lineage>
        <taxon>Bacteria</taxon>
        <taxon>Bacillati</taxon>
        <taxon>Actinomycetota</taxon>
        <taxon>Actinomycetes</taxon>
        <taxon>Kitasatosporales</taxon>
        <taxon>Streptomycetaceae</taxon>
        <taxon>Streptomyces</taxon>
    </lineage>
</organism>
<dbReference type="Gene3D" id="3.40.50.720">
    <property type="entry name" value="NAD(P)-binding Rossmann-like Domain"/>
    <property type="match status" value="1"/>
</dbReference>
<reference evidence="4" key="1">
    <citation type="submission" date="2019-03" db="EMBL/GenBank/DDBJ databases">
        <title>Discovery of unique skeleton ansamycins by genome mining and heterologous expression of a silent ansamycin biosynthetic gene cluster.</title>
        <authorList>
            <person name="Liu S."/>
        </authorList>
    </citation>
    <scope>NUCLEOTIDE SEQUENCE</scope>
    <source>
        <strain evidence="4">A01</strain>
    </source>
</reference>
<dbReference type="PANTHER" id="PTHR21089">
    <property type="entry name" value="SHIKIMATE DEHYDROGENASE"/>
    <property type="match status" value="1"/>
</dbReference>
<dbReference type="AlphaFoldDB" id="A0A5P2GJF5"/>
<dbReference type="EMBL" id="MK599163">
    <property type="protein sequence ID" value="QES95492.1"/>
    <property type="molecule type" value="Genomic_DNA"/>
</dbReference>
<evidence type="ECO:0000256" key="2">
    <source>
        <dbReference type="ARBA" id="ARBA00023141"/>
    </source>
</evidence>
<comment type="pathway">
    <text evidence="1">Metabolic intermediate biosynthesis; chorismate biosynthesis; chorismate from D-erythrose 4-phosphate and phosphoenolpyruvate: step 4/7.</text>
</comment>
<dbReference type="Pfam" id="PF08501">
    <property type="entry name" value="Shikimate_dh_N"/>
    <property type="match status" value="1"/>
</dbReference>
<sequence length="290" mass="30344">MRGDGVTVQSSAPMPVIGGSTRLYAVLGHPVSQVRAPGMMNRLFAELDSDAVLFPVLVAPGDLGEVVRGLQRIGNLDGLLVTIPHKVDVCRYADAVSEAATLAGSANALRREPDGSWTAENFDGAGFVRGLRAAGIDPAGRRVALVGAGGAGSAVAAALLTEGVAHLELCDRDEARLAEVAHRLAPRFPGRVSWSTAPRLEAADLAVNATPLGLRPADPLPFDVARLAPGAVVADIVMRPKETALLRAAAERGHPVHPGSPMLTSQLDLYRTFFRLGDARLPDARGHAFD</sequence>
<protein>
    <submittedName>
        <fullName evidence="4">Shikimate/quinate dehydrogenase</fullName>
    </submittedName>
</protein>
<dbReference type="InterPro" id="IPR036291">
    <property type="entry name" value="NAD(P)-bd_dom_sf"/>
</dbReference>
<dbReference type="InterPro" id="IPR046346">
    <property type="entry name" value="Aminoacid_DH-like_N_sf"/>
</dbReference>
<dbReference type="GO" id="GO:0009073">
    <property type="term" value="P:aromatic amino acid family biosynthetic process"/>
    <property type="evidence" value="ECO:0007669"/>
    <property type="project" value="UniProtKB-KW"/>
</dbReference>
<evidence type="ECO:0000313" key="4">
    <source>
        <dbReference type="EMBL" id="QES95492.1"/>
    </source>
</evidence>